<reference evidence="11" key="1">
    <citation type="submission" date="2013-12" db="EMBL/GenBank/DDBJ databases">
        <authorList>
            <person name="Genoscope - CEA"/>
        </authorList>
    </citation>
    <scope>NUCLEOTIDE SEQUENCE</scope>
    <source>
        <strain evidence="11">CBS 1993</strain>
    </source>
</reference>
<dbReference type="GO" id="GO:0005681">
    <property type="term" value="C:spliceosomal complex"/>
    <property type="evidence" value="ECO:0007669"/>
    <property type="project" value="UniProtKB-KW"/>
</dbReference>
<dbReference type="HOGENOM" id="CLU_076902_5_1_1"/>
<dbReference type="EMBL" id="HG793125">
    <property type="protein sequence ID" value="CDK24138.1"/>
    <property type="molecule type" value="Genomic_DNA"/>
</dbReference>
<evidence type="ECO:0000256" key="7">
    <source>
        <dbReference type="ARBA" id="ARBA00023242"/>
    </source>
</evidence>
<proteinExistence type="inferred from homology"/>
<evidence type="ECO:0000256" key="5">
    <source>
        <dbReference type="ARBA" id="ARBA00022884"/>
    </source>
</evidence>
<dbReference type="GO" id="GO:0005730">
    <property type="term" value="C:nucleolus"/>
    <property type="evidence" value="ECO:0007669"/>
    <property type="project" value="EnsemblFungi"/>
</dbReference>
<dbReference type="GO" id="GO:0000290">
    <property type="term" value="P:deadenylation-dependent decapping of nuclear-transcribed mRNA"/>
    <property type="evidence" value="ECO:0007669"/>
    <property type="project" value="EnsemblFungi"/>
</dbReference>
<evidence type="ECO:0000256" key="3">
    <source>
        <dbReference type="ARBA" id="ARBA00022664"/>
    </source>
</evidence>
<comment type="similarity">
    <text evidence="2 9">Belongs to the snRNP Sm proteins family.</text>
</comment>
<dbReference type="GO" id="GO:0005732">
    <property type="term" value="C:sno(s)RNA-containing ribonucleoprotein complex"/>
    <property type="evidence" value="ECO:0007669"/>
    <property type="project" value="EnsemblFungi"/>
</dbReference>
<dbReference type="InterPro" id="IPR047575">
    <property type="entry name" value="Sm"/>
</dbReference>
<feature type="domain" description="Sm" evidence="10">
    <location>
        <begin position="9"/>
        <end position="107"/>
    </location>
</feature>
<keyword evidence="8 9" id="KW-0687">Ribonucleoprotein</keyword>
<dbReference type="GO" id="GO:0005682">
    <property type="term" value="C:U5 snRNP"/>
    <property type="evidence" value="ECO:0007669"/>
    <property type="project" value="EnsemblFungi"/>
</dbReference>
<dbReference type="GO" id="GO:0006364">
    <property type="term" value="P:rRNA processing"/>
    <property type="evidence" value="ECO:0007669"/>
    <property type="project" value="EnsemblFungi"/>
</dbReference>
<keyword evidence="4 9" id="KW-0747">Spliceosome</keyword>
<dbReference type="GO" id="GO:0008033">
    <property type="term" value="P:tRNA processing"/>
    <property type="evidence" value="ECO:0007669"/>
    <property type="project" value="EnsemblFungi"/>
</dbReference>
<dbReference type="InterPro" id="IPR001163">
    <property type="entry name" value="Sm_dom_euk/arc"/>
</dbReference>
<dbReference type="GO" id="GO:0030620">
    <property type="term" value="F:U2 snRNA binding"/>
    <property type="evidence" value="ECO:0007669"/>
    <property type="project" value="EnsemblFungi"/>
</dbReference>
<evidence type="ECO:0000256" key="1">
    <source>
        <dbReference type="ARBA" id="ARBA00004123"/>
    </source>
</evidence>
<dbReference type="GO" id="GO:0000398">
    <property type="term" value="P:mRNA splicing, via spliceosome"/>
    <property type="evidence" value="ECO:0007669"/>
    <property type="project" value="UniProtKB-UniRule"/>
</dbReference>
<dbReference type="Gene3D" id="2.30.30.100">
    <property type="match status" value="1"/>
</dbReference>
<evidence type="ECO:0000256" key="9">
    <source>
        <dbReference type="RuleBase" id="RU365046"/>
    </source>
</evidence>
<dbReference type="GO" id="GO:0008266">
    <property type="term" value="F:poly(U) RNA binding"/>
    <property type="evidence" value="ECO:0007669"/>
    <property type="project" value="EnsemblFungi"/>
</dbReference>
<dbReference type="GO" id="GO:0000932">
    <property type="term" value="C:P-body"/>
    <property type="evidence" value="ECO:0007669"/>
    <property type="project" value="EnsemblFungi"/>
</dbReference>
<dbReference type="Pfam" id="PF01423">
    <property type="entry name" value="LSM"/>
    <property type="match status" value="1"/>
</dbReference>
<reference evidence="11" key="2">
    <citation type="submission" date="2014-02" db="EMBL/GenBank/DDBJ databases">
        <title>Complete DNA sequence of /Kuraishia capsulata/ illustrates novel genomic features among budding yeasts (/Saccharomycotina/).</title>
        <authorList>
            <person name="Morales L."/>
            <person name="Noel B."/>
            <person name="Porcel B."/>
            <person name="Marcet-Houben M."/>
            <person name="Hullo M-F."/>
            <person name="Sacerdot C."/>
            <person name="Tekaia F."/>
            <person name="Leh-Louis V."/>
            <person name="Despons L."/>
            <person name="Khanna V."/>
            <person name="Aury J-M."/>
            <person name="Barbe V."/>
            <person name="Couloux A."/>
            <person name="Labadie K."/>
            <person name="Pelletier E."/>
            <person name="Souciet J-L."/>
            <person name="Boekhout T."/>
            <person name="Gabaldon T."/>
            <person name="Wincker P."/>
            <person name="Dujon B."/>
        </authorList>
    </citation>
    <scope>NUCLEOTIDE SEQUENCE</scope>
    <source>
        <strain evidence="11">CBS 1993</strain>
    </source>
</reference>
<accession>W6MFK7</accession>
<keyword evidence="3 9" id="KW-0507">mRNA processing</keyword>
<dbReference type="AlphaFoldDB" id="W6MFK7"/>
<keyword evidence="7 9" id="KW-0539">Nucleus</keyword>
<dbReference type="SUPFAM" id="SSF50182">
    <property type="entry name" value="Sm-like ribonucleoproteins"/>
    <property type="match status" value="1"/>
</dbReference>
<sequence length="107" mass="11810">MSGIAAPNEPLDMIRLSLDEKVYVKLRGAREMVGKLHGYDSHCNVVLGDAVETIYEVDDTTLETKVSTLCGCSKKQTRTNKLQTTTKKSDMLFIRGDSVILISTVSE</sequence>
<dbReference type="InterPro" id="IPR034105">
    <property type="entry name" value="Lsm3"/>
</dbReference>
<protein>
    <recommendedName>
        <fullName evidence="9">LSM complex subunit LSM3</fullName>
    </recommendedName>
</protein>
<evidence type="ECO:0000256" key="4">
    <source>
        <dbReference type="ARBA" id="ARBA00022728"/>
    </source>
</evidence>
<dbReference type="InterPro" id="IPR040002">
    <property type="entry name" value="Sm-like_LSM3"/>
</dbReference>
<dbReference type="Proteomes" id="UP000019384">
    <property type="component" value="Unassembled WGS sequence"/>
</dbReference>
<dbReference type="SMART" id="SM00651">
    <property type="entry name" value="Sm"/>
    <property type="match status" value="1"/>
</dbReference>
<comment type="subcellular location">
    <subcellularLocation>
        <location evidence="1 9">Nucleus</location>
    </subcellularLocation>
</comment>
<evidence type="ECO:0000256" key="2">
    <source>
        <dbReference type="ARBA" id="ARBA00006850"/>
    </source>
</evidence>
<dbReference type="PROSITE" id="PS52002">
    <property type="entry name" value="SM"/>
    <property type="match status" value="1"/>
</dbReference>
<name>W6MFK7_9ASCO</name>
<organism evidence="11 12">
    <name type="scientific">Kuraishia capsulata CBS 1993</name>
    <dbReference type="NCBI Taxonomy" id="1382522"/>
    <lineage>
        <taxon>Eukaryota</taxon>
        <taxon>Fungi</taxon>
        <taxon>Dikarya</taxon>
        <taxon>Ascomycota</taxon>
        <taxon>Saccharomycotina</taxon>
        <taxon>Pichiomycetes</taxon>
        <taxon>Pichiales</taxon>
        <taxon>Pichiaceae</taxon>
        <taxon>Kuraishia</taxon>
    </lineage>
</organism>
<dbReference type="GO" id="GO:0140445">
    <property type="term" value="C:chromosome, telomeric repeat region"/>
    <property type="evidence" value="ECO:0007669"/>
    <property type="project" value="EnsemblFungi"/>
</dbReference>
<dbReference type="STRING" id="1382522.W6MFK7"/>
<dbReference type="CDD" id="cd01730">
    <property type="entry name" value="LSm3"/>
    <property type="match status" value="1"/>
</dbReference>
<evidence type="ECO:0000256" key="6">
    <source>
        <dbReference type="ARBA" id="ARBA00023187"/>
    </source>
</evidence>
<dbReference type="PANTHER" id="PTHR13110">
    <property type="entry name" value="U6 SNRNA-ASSOCIATED SM-LIKE PROTEIN LSM3"/>
    <property type="match status" value="1"/>
</dbReference>
<keyword evidence="6 9" id="KW-0508">mRNA splicing</keyword>
<evidence type="ECO:0000313" key="11">
    <source>
        <dbReference type="EMBL" id="CDK24138.1"/>
    </source>
</evidence>
<dbReference type="GO" id="GO:0070034">
    <property type="term" value="F:telomerase RNA binding"/>
    <property type="evidence" value="ECO:0007669"/>
    <property type="project" value="EnsemblFungi"/>
</dbReference>
<dbReference type="OrthoDB" id="29543at2759"/>
<dbReference type="GO" id="GO:0003682">
    <property type="term" value="F:chromatin binding"/>
    <property type="evidence" value="ECO:0007669"/>
    <property type="project" value="EnsemblFungi"/>
</dbReference>
<dbReference type="InterPro" id="IPR010920">
    <property type="entry name" value="LSM_dom_sf"/>
</dbReference>
<dbReference type="GO" id="GO:0005688">
    <property type="term" value="C:U6 snRNP"/>
    <property type="evidence" value="ECO:0007669"/>
    <property type="project" value="UniProtKB-UniRule"/>
</dbReference>
<comment type="function">
    <text evidence="9">Binds specifically to the 3'-terminal U-tract of U6 snRNA.</text>
</comment>
<evidence type="ECO:0000313" key="12">
    <source>
        <dbReference type="Proteomes" id="UP000019384"/>
    </source>
</evidence>
<gene>
    <name evidence="9" type="primary">LSM3</name>
    <name evidence="11" type="ORF">KUCA_T00000098001</name>
</gene>
<dbReference type="GO" id="GO:0046540">
    <property type="term" value="C:U4/U6 x U5 tri-snRNP complex"/>
    <property type="evidence" value="ECO:0007669"/>
    <property type="project" value="UniProtKB-UniRule"/>
</dbReference>
<evidence type="ECO:0000256" key="8">
    <source>
        <dbReference type="ARBA" id="ARBA00023274"/>
    </source>
</evidence>
<evidence type="ECO:0000259" key="10">
    <source>
        <dbReference type="PROSITE" id="PS52002"/>
    </source>
</evidence>
<comment type="subunit">
    <text evidence="9">LSm subunits form a heteromer with a doughnut shape.</text>
</comment>
<dbReference type="GO" id="GO:1990726">
    <property type="term" value="C:Lsm1-7-Pat1 complex"/>
    <property type="evidence" value="ECO:0007669"/>
    <property type="project" value="EnsemblFungi"/>
</dbReference>
<keyword evidence="12" id="KW-1185">Reference proteome</keyword>
<keyword evidence="5 9" id="KW-0694">RNA-binding</keyword>